<gene>
    <name evidence="4" type="ORF">KEM10_04545</name>
</gene>
<dbReference type="EMBL" id="JAGUCO010000002">
    <property type="protein sequence ID" value="MBS2097537.1"/>
    <property type="molecule type" value="Genomic_DNA"/>
</dbReference>
<organism evidence="4 5">
    <name type="scientific">Carboxylicivirga linearis</name>
    <dbReference type="NCBI Taxonomy" id="1628157"/>
    <lineage>
        <taxon>Bacteria</taxon>
        <taxon>Pseudomonadati</taxon>
        <taxon>Bacteroidota</taxon>
        <taxon>Bacteroidia</taxon>
        <taxon>Marinilabiliales</taxon>
        <taxon>Marinilabiliaceae</taxon>
        <taxon>Carboxylicivirga</taxon>
    </lineage>
</organism>
<evidence type="ECO:0000313" key="5">
    <source>
        <dbReference type="Proteomes" id="UP000708576"/>
    </source>
</evidence>
<dbReference type="RefSeq" id="WP_212214060.1">
    <property type="nucleotide sequence ID" value="NZ_JAGUCO010000002.1"/>
</dbReference>
<feature type="domain" description="Lnb N-terminal periplasmic" evidence="2">
    <location>
        <begin position="27"/>
        <end position="162"/>
    </location>
</feature>
<evidence type="ECO:0000259" key="2">
    <source>
        <dbReference type="Pfam" id="PF13387"/>
    </source>
</evidence>
<feature type="transmembrane region" description="Helical" evidence="1">
    <location>
        <begin position="367"/>
        <end position="387"/>
    </location>
</feature>
<keyword evidence="1" id="KW-0472">Membrane</keyword>
<feature type="domain" description="Lnb-like transmembrane" evidence="3">
    <location>
        <begin position="249"/>
        <end position="387"/>
    </location>
</feature>
<dbReference type="InterPro" id="IPR057436">
    <property type="entry name" value="5TMH_Lnb"/>
</dbReference>
<evidence type="ECO:0000313" key="4">
    <source>
        <dbReference type="EMBL" id="MBS2097537.1"/>
    </source>
</evidence>
<reference evidence="4 5" key="1">
    <citation type="journal article" date="2015" name="Int. J. Syst. Evol. Microbiol.">
        <title>Carboxylicivirga linearis sp. nov., isolated from a sea cucumber culture pond.</title>
        <authorList>
            <person name="Wang F.Q."/>
            <person name="Zhou Y.X."/>
            <person name="Lin X.Z."/>
            <person name="Chen G.J."/>
            <person name="Du Z.J."/>
        </authorList>
    </citation>
    <scope>NUCLEOTIDE SEQUENCE [LARGE SCALE GENOMIC DNA]</scope>
    <source>
        <strain evidence="4 5">FB218</strain>
    </source>
</reference>
<feature type="transmembrane region" description="Helical" evidence="1">
    <location>
        <begin position="252"/>
        <end position="271"/>
    </location>
</feature>
<keyword evidence="1" id="KW-1133">Transmembrane helix</keyword>
<evidence type="ECO:0000259" key="3">
    <source>
        <dbReference type="Pfam" id="PF25221"/>
    </source>
</evidence>
<sequence length="389" mass="45331">MQRIFLLICFILLMIPSYGAQQLSEESKISLLTCSPGQDLYSIYGHSAIRVKDDANGIDHVFNYGTFDFDTPNFYLKFANGNLKYMLSSAPFNRFLNSYFHEERSVFEQELNLNQSEKQKLFNAILLNSKTENRYYRYDFFFDNCATRIRDIIYRNVDGNISYIDTIQSKQSFRAFIHEYEKNIPWVKDGLDIILGWGTDDIAEVNEQMFLPDYLMIYFGKAVINKEGEETRSLVKEMQPLLRFDNEKDSTLLTPSLVFWILLILGGILTGYEIKVRKKPVQFVNRTLFAIVSIVAFLIVFLWFFTRHGVTASNFNILWANPLFILLAILPNKLLIAKSLRIITIIILVCMLLFAIGWFVIPQQIPAMVFPLVLLLILRTGFMYRYINK</sequence>
<evidence type="ECO:0000256" key="1">
    <source>
        <dbReference type="SAM" id="Phobius"/>
    </source>
</evidence>
<feature type="transmembrane region" description="Helical" evidence="1">
    <location>
        <begin position="317"/>
        <end position="335"/>
    </location>
</feature>
<dbReference type="InterPro" id="IPR025178">
    <property type="entry name" value="Lnb_N"/>
</dbReference>
<comment type="caution">
    <text evidence="4">The sequence shown here is derived from an EMBL/GenBank/DDBJ whole genome shotgun (WGS) entry which is preliminary data.</text>
</comment>
<feature type="transmembrane region" description="Helical" evidence="1">
    <location>
        <begin position="342"/>
        <end position="361"/>
    </location>
</feature>
<proteinExistence type="predicted"/>
<keyword evidence="1" id="KW-0812">Transmembrane</keyword>
<feature type="transmembrane region" description="Helical" evidence="1">
    <location>
        <begin position="283"/>
        <end position="305"/>
    </location>
</feature>
<accession>A0ABS5JRP0</accession>
<name>A0ABS5JRP0_9BACT</name>
<dbReference type="Proteomes" id="UP000708576">
    <property type="component" value="Unassembled WGS sequence"/>
</dbReference>
<dbReference type="Pfam" id="PF25221">
    <property type="entry name" value="5TMH_Lnb"/>
    <property type="match status" value="1"/>
</dbReference>
<dbReference type="Pfam" id="PF13387">
    <property type="entry name" value="Lnb_N"/>
    <property type="match status" value="1"/>
</dbReference>
<keyword evidence="5" id="KW-1185">Reference proteome</keyword>
<protein>
    <submittedName>
        <fullName evidence="4">DUF4105 domain-containing protein</fullName>
    </submittedName>
</protein>